<dbReference type="NCBIfam" id="TIGR00051">
    <property type="entry name" value="YbgC/FadM family acyl-CoA thioesterase"/>
    <property type="match status" value="1"/>
</dbReference>
<dbReference type="PIRSF" id="PIRSF003230">
    <property type="entry name" value="YbgC"/>
    <property type="match status" value="1"/>
</dbReference>
<reference evidence="3" key="1">
    <citation type="submission" date="2020-05" db="EMBL/GenBank/DDBJ databases">
        <authorList>
            <person name="Chiriac C."/>
            <person name="Salcher M."/>
            <person name="Ghai R."/>
            <person name="Kavagutti S V."/>
        </authorList>
    </citation>
    <scope>NUCLEOTIDE SEQUENCE</scope>
</reference>
<dbReference type="EMBL" id="CAEZTG010000205">
    <property type="protein sequence ID" value="CAB4579531.1"/>
    <property type="molecule type" value="Genomic_DNA"/>
</dbReference>
<dbReference type="InterPro" id="IPR029069">
    <property type="entry name" value="HotDog_dom_sf"/>
</dbReference>
<dbReference type="InterPro" id="IPR006684">
    <property type="entry name" value="YbgC/YbaW"/>
</dbReference>
<evidence type="ECO:0000256" key="1">
    <source>
        <dbReference type="ARBA" id="ARBA00005953"/>
    </source>
</evidence>
<dbReference type="Gene3D" id="3.10.129.10">
    <property type="entry name" value="Hotdog Thioesterase"/>
    <property type="match status" value="1"/>
</dbReference>
<evidence type="ECO:0000256" key="2">
    <source>
        <dbReference type="ARBA" id="ARBA00022801"/>
    </source>
</evidence>
<dbReference type="SUPFAM" id="SSF54637">
    <property type="entry name" value="Thioesterase/thiol ester dehydrase-isomerase"/>
    <property type="match status" value="1"/>
</dbReference>
<name>A0A6J6ESM6_9ZZZZ</name>
<dbReference type="Pfam" id="PF13279">
    <property type="entry name" value="4HBT_2"/>
    <property type="match status" value="1"/>
</dbReference>
<dbReference type="PANTHER" id="PTHR31793">
    <property type="entry name" value="4-HYDROXYBENZOYL-COA THIOESTERASE FAMILY MEMBER"/>
    <property type="match status" value="1"/>
</dbReference>
<comment type="similarity">
    <text evidence="1">Belongs to the 4-hydroxybenzoyl-CoA thioesterase family.</text>
</comment>
<dbReference type="CDD" id="cd00586">
    <property type="entry name" value="4HBT"/>
    <property type="match status" value="1"/>
</dbReference>
<gene>
    <name evidence="3" type="ORF">UFOPK1603_01665</name>
    <name evidence="4" type="ORF">UFOPK2143_01224</name>
</gene>
<proteinExistence type="inferred from homology"/>
<accession>A0A6J6ESM6</accession>
<dbReference type="InterPro" id="IPR050563">
    <property type="entry name" value="4-hydroxybenzoyl-CoA_TE"/>
</dbReference>
<dbReference type="GO" id="GO:0047617">
    <property type="term" value="F:fatty acyl-CoA hydrolase activity"/>
    <property type="evidence" value="ECO:0007669"/>
    <property type="project" value="TreeGrafter"/>
</dbReference>
<protein>
    <submittedName>
        <fullName evidence="3">Unannotated protein</fullName>
    </submittedName>
</protein>
<keyword evidence="2" id="KW-0378">Hydrolase</keyword>
<dbReference type="PANTHER" id="PTHR31793:SF27">
    <property type="entry name" value="NOVEL THIOESTERASE SUPERFAMILY DOMAIN AND SAPOSIN A-TYPE DOMAIN CONTAINING PROTEIN (0610012H03RIK)"/>
    <property type="match status" value="1"/>
</dbReference>
<evidence type="ECO:0000313" key="3">
    <source>
        <dbReference type="EMBL" id="CAB4579531.1"/>
    </source>
</evidence>
<dbReference type="EMBL" id="CAEZVV010000085">
    <property type="protein sequence ID" value="CAB4650131.1"/>
    <property type="molecule type" value="Genomic_DNA"/>
</dbReference>
<evidence type="ECO:0000313" key="4">
    <source>
        <dbReference type="EMBL" id="CAB4650131.1"/>
    </source>
</evidence>
<organism evidence="3">
    <name type="scientific">freshwater metagenome</name>
    <dbReference type="NCBI Taxonomy" id="449393"/>
    <lineage>
        <taxon>unclassified sequences</taxon>
        <taxon>metagenomes</taxon>
        <taxon>ecological metagenomes</taxon>
    </lineage>
</organism>
<sequence>MRISLDISTNPSDYAFSFDVRVRFAETDAMGVAHHSSYVAWLEAARVEFLRELGTPYPEIRAQGFDLAVLELFTKYRRSAKFDEVVRVHTRVSSFKAATFQMEYLLIIDDEICALAATVHGVVDPAGRATRAPSWMRELLAGA</sequence>
<dbReference type="AlphaFoldDB" id="A0A6J6ESM6"/>